<evidence type="ECO:0000313" key="3">
    <source>
        <dbReference type="Proteomes" id="UP000782705"/>
    </source>
</evidence>
<reference evidence="2 3" key="1">
    <citation type="submission" date="2016-06" db="EMBL/GenBank/DDBJ databases">
        <title>Four novel species of enterococci isolated from chicken manure.</title>
        <authorList>
            <person name="Van Tyne D."/>
        </authorList>
    </citation>
    <scope>NUCLEOTIDE SEQUENCE [LARGE SCALE GENOMIC DNA]</scope>
    <source>
        <strain evidence="2 3">CU12B</strain>
    </source>
</reference>
<accession>A0ABQ6Z180</accession>
<name>A0ABQ6Z180_9ENTE</name>
<dbReference type="InterPro" id="IPR007737">
    <property type="entry name" value="Mga_HTH"/>
</dbReference>
<evidence type="ECO:0000313" key="2">
    <source>
        <dbReference type="EMBL" id="KAF1304952.1"/>
    </source>
</evidence>
<dbReference type="RefSeq" id="WP_161901526.1">
    <property type="nucleotide sequence ID" value="NZ_MAEL01000029.1"/>
</dbReference>
<evidence type="ECO:0000259" key="1">
    <source>
        <dbReference type="Pfam" id="PF05043"/>
    </source>
</evidence>
<protein>
    <recommendedName>
        <fullName evidence="1">Mga helix-turn-helix domain-containing protein</fullName>
    </recommendedName>
</protein>
<proteinExistence type="predicted"/>
<sequence length="463" mass="55179">MVFGFSKEVCIKKKMLSVFDNVSGEFDIEDLTQVMGIRTSQTVRKYLNEIEELIATYYSPKELNLEVGKRGDIRLHRNGANLDKLLEVLYTEDLVYKIYQKLILTRVFSTEEFCEQQQISISTLRRTITRMNHSLLNYDVSIKVGKKVSIVGDEAQIRFLFFEMLYFVHHSSSTIKWFDMKNYHQLSQQVCQAFYITPELEQRNILSMWLFINQQSEDLDKGLAKDYFEENYENYLPNELFSSNIWKYILLVMYALDFFNFEPELTFERMHQHQFSEITNQWMLLFEKYIHTLSSEEKASLILTMYKYELFHRILPNYREATFNFNPINEETIKDDYPYFYLTLNRMWNELASYSSLSIPKIVKDLLFSCTFQLASPEDLFPVVRCYLYSSLPQRNQQQLEKMIQYQLLSTAKIIFVTEESHADILFTTNASREGNLISVPIVEKDYIYIKNIIYAWIQKNED</sequence>
<dbReference type="Proteomes" id="UP000782705">
    <property type="component" value="Unassembled WGS sequence"/>
</dbReference>
<keyword evidence="3" id="KW-1185">Reference proteome</keyword>
<dbReference type="InterPro" id="IPR036388">
    <property type="entry name" value="WH-like_DNA-bd_sf"/>
</dbReference>
<organism evidence="2 3">
    <name type="scientific">Candidatus Enterococcus willemsii</name>
    <dbReference type="NCBI Taxonomy" id="1857215"/>
    <lineage>
        <taxon>Bacteria</taxon>
        <taxon>Bacillati</taxon>
        <taxon>Bacillota</taxon>
        <taxon>Bacilli</taxon>
        <taxon>Lactobacillales</taxon>
        <taxon>Enterococcaceae</taxon>
        <taxon>Enterococcus</taxon>
    </lineage>
</organism>
<dbReference type="Gene3D" id="1.10.10.10">
    <property type="entry name" value="Winged helix-like DNA-binding domain superfamily/Winged helix DNA-binding domain"/>
    <property type="match status" value="1"/>
</dbReference>
<dbReference type="EMBL" id="MAEL01000029">
    <property type="protein sequence ID" value="KAF1304952.1"/>
    <property type="molecule type" value="Genomic_DNA"/>
</dbReference>
<gene>
    <name evidence="2" type="ORF">BAU17_14005</name>
</gene>
<comment type="caution">
    <text evidence="2">The sequence shown here is derived from an EMBL/GenBank/DDBJ whole genome shotgun (WGS) entry which is preliminary data.</text>
</comment>
<dbReference type="Pfam" id="PF05043">
    <property type="entry name" value="Mga"/>
    <property type="match status" value="1"/>
</dbReference>
<feature type="domain" description="Mga helix-turn-helix" evidence="1">
    <location>
        <begin position="81"/>
        <end position="163"/>
    </location>
</feature>